<feature type="domain" description="AAA+ ATPase" evidence="1">
    <location>
        <begin position="215"/>
        <end position="335"/>
    </location>
</feature>
<dbReference type="InterPro" id="IPR003959">
    <property type="entry name" value="ATPase_AAA_core"/>
</dbReference>
<evidence type="ECO:0000313" key="2">
    <source>
        <dbReference type="EMBL" id="MBM7632071.1"/>
    </source>
</evidence>
<gene>
    <name evidence="2" type="ORF">JOD17_001164</name>
</gene>
<dbReference type="PANTHER" id="PTHR23076">
    <property type="entry name" value="METALLOPROTEASE M41 FTSH"/>
    <property type="match status" value="1"/>
</dbReference>
<sequence length="420" mass="48324">MKTIYPYVNEHNTEVSGYAPLAKLLSTITRTLEETFGTSYSAFQVDEHIFDLWTIFEEDVKSESDELTHVAQIFEHLGEYTFEYEEGAQIPKYRVHRAYANQVFAYHHDDVAFAQIPIFSEASVFYMHAVFASNQEAMSAFLTTVRERMWNKSKNEILLLKDSDEGLSQEYQAISKDVTRDEVILEDFIKREIYRSLDQFFQADRSFFETYNVPYKRGILLYGPPGNGKTTLVKSIANSVDAPVAYWQITEFTSSDSIQEVFETAQKLAPMILVIEDIDSLPDHTRSYFLNTLDGATSKEGIFLIGTTNYPEKIDPGLVNRAGRFDRGYEITAPPTALRKQYIQQLGFPMLDKSIDVDHITLLTDGFSFAQIKELFMSSAIEWHNEGTLNITQTIDTIKKEKRKSERGEWWDDSERTLGF</sequence>
<dbReference type="SUPFAM" id="SSF52540">
    <property type="entry name" value="P-loop containing nucleoside triphosphate hydrolases"/>
    <property type="match status" value="1"/>
</dbReference>
<dbReference type="CDD" id="cd19481">
    <property type="entry name" value="RecA-like_protease"/>
    <property type="match status" value="1"/>
</dbReference>
<dbReference type="EMBL" id="JAFBEC010000003">
    <property type="protein sequence ID" value="MBM7632071.1"/>
    <property type="molecule type" value="Genomic_DNA"/>
</dbReference>
<keyword evidence="3" id="KW-1185">Reference proteome</keyword>
<dbReference type="InterPro" id="IPR003593">
    <property type="entry name" value="AAA+_ATPase"/>
</dbReference>
<dbReference type="InterPro" id="IPR027417">
    <property type="entry name" value="P-loop_NTPase"/>
</dbReference>
<accession>A0ABS2PAA4</accession>
<reference evidence="2 3" key="1">
    <citation type="submission" date="2021-01" db="EMBL/GenBank/DDBJ databases">
        <title>Genomic Encyclopedia of Type Strains, Phase IV (KMG-IV): sequencing the most valuable type-strain genomes for metagenomic binning, comparative biology and taxonomic classification.</title>
        <authorList>
            <person name="Goeker M."/>
        </authorList>
    </citation>
    <scope>NUCLEOTIDE SEQUENCE [LARGE SCALE GENOMIC DNA]</scope>
    <source>
        <strain evidence="2 3">DSM 25540</strain>
    </source>
</reference>
<evidence type="ECO:0000313" key="3">
    <source>
        <dbReference type="Proteomes" id="UP000741863"/>
    </source>
</evidence>
<evidence type="ECO:0000259" key="1">
    <source>
        <dbReference type="SMART" id="SM00382"/>
    </source>
</evidence>
<dbReference type="Proteomes" id="UP000741863">
    <property type="component" value="Unassembled WGS sequence"/>
</dbReference>
<name>A0ABS2PAA4_9BACL</name>
<dbReference type="PANTHER" id="PTHR23076:SF37">
    <property type="entry name" value="ATP-DEPENDENT ZINC METALLOPROTEASE FTSH 4, MITOCHONDRIAL"/>
    <property type="match status" value="1"/>
</dbReference>
<dbReference type="SMART" id="SM00382">
    <property type="entry name" value="AAA"/>
    <property type="match status" value="1"/>
</dbReference>
<protein>
    <submittedName>
        <fullName evidence="2">AAA+ superfamily predicted ATPase</fullName>
    </submittedName>
</protein>
<comment type="caution">
    <text evidence="2">The sequence shown here is derived from an EMBL/GenBank/DDBJ whole genome shotgun (WGS) entry which is preliminary data.</text>
</comment>
<organism evidence="2 3">
    <name type="scientific">Geomicrobium sediminis</name>
    <dbReference type="NCBI Taxonomy" id="1347788"/>
    <lineage>
        <taxon>Bacteria</taxon>
        <taxon>Bacillati</taxon>
        <taxon>Bacillota</taxon>
        <taxon>Bacilli</taxon>
        <taxon>Bacillales</taxon>
        <taxon>Geomicrobium</taxon>
    </lineage>
</organism>
<dbReference type="RefSeq" id="WP_204696148.1">
    <property type="nucleotide sequence ID" value="NZ_JAFBEC010000003.1"/>
</dbReference>
<dbReference type="Gene3D" id="3.40.50.300">
    <property type="entry name" value="P-loop containing nucleotide triphosphate hydrolases"/>
    <property type="match status" value="1"/>
</dbReference>
<proteinExistence type="predicted"/>
<dbReference type="Pfam" id="PF00004">
    <property type="entry name" value="AAA"/>
    <property type="match status" value="1"/>
</dbReference>